<keyword evidence="4" id="KW-1185">Reference proteome</keyword>
<dbReference type="Proteomes" id="UP000240957">
    <property type="component" value="Unassembled WGS sequence"/>
</dbReference>
<evidence type="ECO:0000313" key="2">
    <source>
        <dbReference type="EMBL" id="RFC82177.1"/>
    </source>
</evidence>
<name>A0A371YL24_9GAMM</name>
<gene>
    <name evidence="1" type="ORF">ACFODO_22880</name>
    <name evidence="2" type="ORF">C9E89_018020</name>
</gene>
<reference evidence="1" key="4">
    <citation type="submission" date="2024-09" db="EMBL/GenBank/DDBJ databases">
        <authorList>
            <person name="Sun Q."/>
            <person name="Mori K."/>
        </authorList>
    </citation>
    <scope>NUCLEOTIDE SEQUENCE</scope>
    <source>
        <strain evidence="1">KCTC 62575</strain>
    </source>
</reference>
<reference evidence="1" key="1">
    <citation type="journal article" date="2014" name="Int. J. Syst. Evol. Microbiol.">
        <title>Complete genome of a new Firmicutes species belonging to the dominant human colonic microbiota ('Ruminococcus bicirculans') reveals two chromosomes and a selective capacity to utilize plant glucans.</title>
        <authorList>
            <consortium name="NISC Comparative Sequencing Program"/>
            <person name="Wegmann U."/>
            <person name="Louis P."/>
            <person name="Goesmann A."/>
            <person name="Henrissat B."/>
            <person name="Duncan S.H."/>
            <person name="Flint H.J."/>
        </authorList>
    </citation>
    <scope>NUCLEOTIDE SEQUENCE</scope>
    <source>
        <strain evidence="1">KCTC 62575</strain>
    </source>
</reference>
<protein>
    <submittedName>
        <fullName evidence="2">Uncharacterized protein</fullName>
    </submittedName>
</protein>
<organism evidence="2 3">
    <name type="scientific">Acinetobacter sichuanensis</name>
    <dbReference type="NCBI Taxonomy" id="2136183"/>
    <lineage>
        <taxon>Bacteria</taxon>
        <taxon>Pseudomonadati</taxon>
        <taxon>Pseudomonadota</taxon>
        <taxon>Gammaproteobacteria</taxon>
        <taxon>Moraxellales</taxon>
        <taxon>Moraxellaceae</taxon>
        <taxon>Acinetobacter</taxon>
    </lineage>
</organism>
<sequence>MTFQLIDVNNSGQNVTCPHCQHAVLDWSQEQYIQPCEHTLFIAMDLGFEFISDAFEQTMPRSVDEIHAHDEQGLHILNELTQATFKDYQIYKMDLGVEGLYRYIGFSQVAL</sequence>
<evidence type="ECO:0000313" key="4">
    <source>
        <dbReference type="Proteomes" id="UP001595455"/>
    </source>
</evidence>
<reference evidence="2 3" key="2">
    <citation type="submission" date="2018-08" db="EMBL/GenBank/DDBJ databases">
        <title>The draft genome of Acinetobacter sichuanensis strain WCHAc060041.</title>
        <authorList>
            <person name="Qin J."/>
            <person name="Feng Y."/>
            <person name="Zong Z."/>
        </authorList>
    </citation>
    <scope>NUCLEOTIDE SEQUENCE [LARGE SCALE GENOMIC DNA]</scope>
    <source>
        <strain evidence="2 3">WCHAc060041</strain>
    </source>
</reference>
<accession>A0A371YL24</accession>
<evidence type="ECO:0000313" key="3">
    <source>
        <dbReference type="Proteomes" id="UP000240957"/>
    </source>
</evidence>
<proteinExistence type="predicted"/>
<reference evidence="4" key="3">
    <citation type="journal article" date="2019" name="Int. J. Syst. Evol. Microbiol.">
        <title>The Global Catalogue of Microorganisms (GCM) 10K type strain sequencing project: providing services to taxonomists for standard genome sequencing and annotation.</title>
        <authorList>
            <consortium name="The Broad Institute Genomics Platform"/>
            <consortium name="The Broad Institute Genome Sequencing Center for Infectious Disease"/>
            <person name="Wu L."/>
            <person name="Ma J."/>
        </authorList>
    </citation>
    <scope>NUCLEOTIDE SEQUENCE [LARGE SCALE GENOMIC DNA]</scope>
    <source>
        <strain evidence="4">KCTC 62575</strain>
    </source>
</reference>
<dbReference type="AlphaFoldDB" id="A0A371YL24"/>
<dbReference type="EMBL" id="JBHRSF010000160">
    <property type="protein sequence ID" value="MFC2998044.1"/>
    <property type="molecule type" value="Genomic_DNA"/>
</dbReference>
<evidence type="ECO:0000313" key="1">
    <source>
        <dbReference type="EMBL" id="MFC2998044.1"/>
    </source>
</evidence>
<dbReference type="OrthoDB" id="6698127at2"/>
<dbReference type="Proteomes" id="UP001595455">
    <property type="component" value="Unassembled WGS sequence"/>
</dbReference>
<comment type="caution">
    <text evidence="2">The sequence shown here is derived from an EMBL/GenBank/DDBJ whole genome shotgun (WGS) entry which is preliminary data.</text>
</comment>
<dbReference type="RefSeq" id="WP_107009720.1">
    <property type="nucleotide sequence ID" value="NZ_JAVIDQ010000002.1"/>
</dbReference>
<dbReference type="EMBL" id="PYIX02000041">
    <property type="protein sequence ID" value="RFC82177.1"/>
    <property type="molecule type" value="Genomic_DNA"/>
</dbReference>